<keyword evidence="4 7" id="KW-0233">DNA recombination</keyword>
<dbReference type="SUPFAM" id="SSF50249">
    <property type="entry name" value="Nucleic acid-binding proteins"/>
    <property type="match status" value="1"/>
</dbReference>
<dbReference type="PANTHER" id="PTHR33991:SF1">
    <property type="entry name" value="DNA REPAIR PROTEIN RECO"/>
    <property type="match status" value="1"/>
</dbReference>
<dbReference type="InterPro" id="IPR022572">
    <property type="entry name" value="DNA_rep/recomb_RecO_N"/>
</dbReference>
<evidence type="ECO:0000256" key="1">
    <source>
        <dbReference type="ARBA" id="ARBA00007452"/>
    </source>
</evidence>
<gene>
    <name evidence="7" type="primary">recO</name>
    <name evidence="9" type="ORF">A2725_04710</name>
</gene>
<dbReference type="GO" id="GO:0043590">
    <property type="term" value="C:bacterial nucleoid"/>
    <property type="evidence" value="ECO:0007669"/>
    <property type="project" value="TreeGrafter"/>
</dbReference>
<sequence length="255" mass="29817">MEAIVLARRNFKEFDQHITFYTKESGKVELFARGVKKIQSKNSAHLEPFSYVQIEIAEGKGVAHLTKVIPINFFAKIRQNFDKSMDAGFLCSFLDQMTEVEEVDSRIFELFLSWLKFVDKSDKFNNILTDAFIINLFSVLGFYPILDYCVICEKTYKEMAKDNLLNNKKLGFYFAGGGIICPLCREEKKHIGEQIVDCGLREVSNLQALLKNDWRLIQDFSMEEVEQKKLHKLIYEFVLFHSEKKIEDWELHLNI</sequence>
<keyword evidence="5 7" id="KW-0234">DNA repair</keyword>
<keyword evidence="3 7" id="KW-0227">DNA damage</keyword>
<evidence type="ECO:0000259" key="8">
    <source>
        <dbReference type="Pfam" id="PF11967"/>
    </source>
</evidence>
<dbReference type="InterPro" id="IPR003717">
    <property type="entry name" value="RecO"/>
</dbReference>
<organism evidence="9 10">
    <name type="scientific">Candidatus Magasanikbacteria bacterium RIFCSPHIGHO2_01_FULL_33_34</name>
    <dbReference type="NCBI Taxonomy" id="1798671"/>
    <lineage>
        <taxon>Bacteria</taxon>
        <taxon>Candidatus Magasanikiibacteriota</taxon>
    </lineage>
</organism>
<evidence type="ECO:0000256" key="6">
    <source>
        <dbReference type="ARBA" id="ARBA00033409"/>
    </source>
</evidence>
<dbReference type="SUPFAM" id="SSF57863">
    <property type="entry name" value="ArfGap/RecO-like zinc finger"/>
    <property type="match status" value="1"/>
</dbReference>
<dbReference type="Pfam" id="PF11967">
    <property type="entry name" value="RecO_N"/>
    <property type="match status" value="1"/>
</dbReference>
<dbReference type="Pfam" id="PF02565">
    <property type="entry name" value="RecO_C"/>
    <property type="match status" value="1"/>
</dbReference>
<feature type="domain" description="DNA replication/recombination mediator RecO N-terminal" evidence="8">
    <location>
        <begin position="2"/>
        <end position="73"/>
    </location>
</feature>
<comment type="caution">
    <text evidence="9">The sequence shown here is derived from an EMBL/GenBank/DDBJ whole genome shotgun (WGS) entry which is preliminary data.</text>
</comment>
<evidence type="ECO:0000313" key="9">
    <source>
        <dbReference type="EMBL" id="OGH60178.1"/>
    </source>
</evidence>
<evidence type="ECO:0000313" key="10">
    <source>
        <dbReference type="Proteomes" id="UP000177067"/>
    </source>
</evidence>
<dbReference type="HAMAP" id="MF_00201">
    <property type="entry name" value="RecO"/>
    <property type="match status" value="1"/>
</dbReference>
<comment type="similarity">
    <text evidence="1 7">Belongs to the RecO family.</text>
</comment>
<evidence type="ECO:0000256" key="4">
    <source>
        <dbReference type="ARBA" id="ARBA00023172"/>
    </source>
</evidence>
<proteinExistence type="inferred from homology"/>
<dbReference type="InterPro" id="IPR042242">
    <property type="entry name" value="RecO_C"/>
</dbReference>
<dbReference type="GO" id="GO:0006302">
    <property type="term" value="P:double-strand break repair"/>
    <property type="evidence" value="ECO:0007669"/>
    <property type="project" value="TreeGrafter"/>
</dbReference>
<dbReference type="EMBL" id="MFPS01000002">
    <property type="protein sequence ID" value="OGH60178.1"/>
    <property type="molecule type" value="Genomic_DNA"/>
</dbReference>
<dbReference type="Proteomes" id="UP000177067">
    <property type="component" value="Unassembled WGS sequence"/>
</dbReference>
<dbReference type="AlphaFoldDB" id="A0A1F6LLB2"/>
<dbReference type="Gene3D" id="2.40.50.140">
    <property type="entry name" value="Nucleic acid-binding proteins"/>
    <property type="match status" value="1"/>
</dbReference>
<comment type="function">
    <text evidence="7">Involved in DNA repair and RecF pathway recombination.</text>
</comment>
<protein>
    <recommendedName>
        <fullName evidence="2 7">DNA repair protein RecO</fullName>
    </recommendedName>
    <alternativeName>
        <fullName evidence="6 7">Recombination protein O</fullName>
    </alternativeName>
</protein>
<name>A0A1F6LLB2_9BACT</name>
<evidence type="ECO:0000256" key="5">
    <source>
        <dbReference type="ARBA" id="ARBA00023204"/>
    </source>
</evidence>
<reference evidence="9 10" key="1">
    <citation type="journal article" date="2016" name="Nat. Commun.">
        <title>Thousands of microbial genomes shed light on interconnected biogeochemical processes in an aquifer system.</title>
        <authorList>
            <person name="Anantharaman K."/>
            <person name="Brown C.T."/>
            <person name="Hug L.A."/>
            <person name="Sharon I."/>
            <person name="Castelle C.J."/>
            <person name="Probst A.J."/>
            <person name="Thomas B.C."/>
            <person name="Singh A."/>
            <person name="Wilkins M.J."/>
            <person name="Karaoz U."/>
            <person name="Brodie E.L."/>
            <person name="Williams K.H."/>
            <person name="Hubbard S.S."/>
            <person name="Banfield J.F."/>
        </authorList>
    </citation>
    <scope>NUCLEOTIDE SEQUENCE [LARGE SCALE GENOMIC DNA]</scope>
</reference>
<dbReference type="Gene3D" id="1.20.1440.120">
    <property type="entry name" value="Recombination protein O, C-terminal domain"/>
    <property type="match status" value="1"/>
</dbReference>
<dbReference type="GO" id="GO:0006310">
    <property type="term" value="P:DNA recombination"/>
    <property type="evidence" value="ECO:0007669"/>
    <property type="project" value="UniProtKB-UniRule"/>
</dbReference>
<dbReference type="PANTHER" id="PTHR33991">
    <property type="entry name" value="DNA REPAIR PROTEIN RECO"/>
    <property type="match status" value="1"/>
</dbReference>
<dbReference type="NCBIfam" id="TIGR00613">
    <property type="entry name" value="reco"/>
    <property type="match status" value="1"/>
</dbReference>
<dbReference type="InterPro" id="IPR012340">
    <property type="entry name" value="NA-bd_OB-fold"/>
</dbReference>
<evidence type="ECO:0000256" key="2">
    <source>
        <dbReference type="ARBA" id="ARBA00021310"/>
    </source>
</evidence>
<evidence type="ECO:0000256" key="3">
    <source>
        <dbReference type="ARBA" id="ARBA00022763"/>
    </source>
</evidence>
<dbReference type="InterPro" id="IPR037278">
    <property type="entry name" value="ARFGAP/RecO"/>
</dbReference>
<evidence type="ECO:0000256" key="7">
    <source>
        <dbReference type="HAMAP-Rule" id="MF_00201"/>
    </source>
</evidence>
<accession>A0A1F6LLB2</accession>